<accession>F0V8M0</accession>
<dbReference type="RefSeq" id="XP_003880096.1">
    <property type="nucleotide sequence ID" value="XM_003880047.1"/>
</dbReference>
<dbReference type="Pfam" id="PF10338">
    <property type="entry name" value="YBL028C_N"/>
    <property type="match status" value="1"/>
</dbReference>
<dbReference type="AlphaFoldDB" id="F0V8M0"/>
<evidence type="ECO:0000256" key="1">
    <source>
        <dbReference type="SAM" id="MobiDB-lite"/>
    </source>
</evidence>
<reference evidence="3" key="2">
    <citation type="submission" date="2011-03" db="EMBL/GenBank/DDBJ databases">
        <title>Comparative genomics and transcriptomics of Neospora caninum and Toxoplasma gondii.</title>
        <authorList>
            <person name="Reid A.J."/>
            <person name="Sohal A."/>
            <person name="Harris D."/>
            <person name="Quail M."/>
            <person name="Sanders M."/>
            <person name="Berriman M."/>
            <person name="Wastling J.M."/>
            <person name="Pain A."/>
        </authorList>
    </citation>
    <scope>NUCLEOTIDE SEQUENCE</scope>
    <source>
        <strain evidence="3">Liverpool</strain>
    </source>
</reference>
<keyword evidence="5" id="KW-1185">Reference proteome</keyword>
<proteinExistence type="predicted"/>
<name>F0V8M0_NEOCL</name>
<protein>
    <recommendedName>
        <fullName evidence="2">DUF2423 domain-containing protein</fullName>
    </recommendedName>
</protein>
<feature type="compositionally biased region" description="Acidic residues" evidence="1">
    <location>
        <begin position="140"/>
        <end position="151"/>
    </location>
</feature>
<reference evidence="5" key="3">
    <citation type="journal article" date="2012" name="PLoS Pathog.">
        <title>Comparative genomics of the apicomplexan parasites Toxoplasma gondii and Neospora caninum: Coccidia differing in host range and transmission strategy.</title>
        <authorList>
            <person name="Reid A.J."/>
            <person name="Vermont S.J."/>
            <person name="Cotton J.A."/>
            <person name="Harris D."/>
            <person name="Hill-Cawthorne G.A."/>
            <person name="Konen-Waisman S."/>
            <person name="Latham S.M."/>
            <person name="Mourier T."/>
            <person name="Norton R."/>
            <person name="Quail M.A."/>
            <person name="Sanders M."/>
            <person name="Shanmugam D."/>
            <person name="Sohal A."/>
            <person name="Wasmuth J.D."/>
            <person name="Brunk B."/>
            <person name="Grigg M.E."/>
            <person name="Howard J.C."/>
            <person name="Parkinson J."/>
            <person name="Roos D.S."/>
            <person name="Trees A.J."/>
            <person name="Berriman M."/>
            <person name="Pain A."/>
            <person name="Wastling J.M."/>
        </authorList>
    </citation>
    <scope>NUCLEOTIDE SEQUENCE [LARGE SCALE GENOMIC DNA]</scope>
    <source>
        <strain evidence="5">Liverpool</strain>
    </source>
</reference>
<feature type="compositionally biased region" description="Basic and acidic residues" evidence="1">
    <location>
        <begin position="187"/>
        <end position="197"/>
    </location>
</feature>
<sequence>MAKGLRAKSKRRYRAVKRQCVAQTVEKDRLECLSARLQLLQQGSNLVDLDIQPPNAFLHPDTAGAVFPQKLPGPPPLDFRCEKVGLLAGLASTHNRRKYTPEEEEDFMRMYDNLPGKTNYPRTHSLRKQLHAERTAADGAMEDGSSEAEETGGERGDMSDAFPGDSASGDAYGLPASMMMTDAMRAMMDRRRKEETSRVPVKVNLLATKKKAEAKAAASRIGTKKRSKKGK</sequence>
<dbReference type="Proteomes" id="UP000007494">
    <property type="component" value="Chromosome II"/>
</dbReference>
<evidence type="ECO:0000259" key="2">
    <source>
        <dbReference type="Pfam" id="PF10338"/>
    </source>
</evidence>
<dbReference type="EMBL" id="FR823382">
    <property type="protein sequence ID" value="CBZ50061.1"/>
    <property type="molecule type" value="Genomic_DNA"/>
</dbReference>
<dbReference type="OrthoDB" id="439961at2759"/>
<dbReference type="EMBL" id="LN714476">
    <property type="protein sequence ID" value="CEL64655.1"/>
    <property type="molecule type" value="Genomic_DNA"/>
</dbReference>
<organism evidence="3 5">
    <name type="scientific">Neospora caninum (strain Liverpool)</name>
    <dbReference type="NCBI Taxonomy" id="572307"/>
    <lineage>
        <taxon>Eukaryota</taxon>
        <taxon>Sar</taxon>
        <taxon>Alveolata</taxon>
        <taxon>Apicomplexa</taxon>
        <taxon>Conoidasida</taxon>
        <taxon>Coccidia</taxon>
        <taxon>Eucoccidiorida</taxon>
        <taxon>Eimeriorina</taxon>
        <taxon>Sarcocystidae</taxon>
        <taxon>Neospora</taxon>
    </lineage>
</organism>
<dbReference type="VEuPathDB" id="ToxoDB:NCLIV_005370"/>
<dbReference type="InParanoid" id="F0V8M0"/>
<dbReference type="GeneID" id="13446119"/>
<evidence type="ECO:0000313" key="5">
    <source>
        <dbReference type="Proteomes" id="UP000007494"/>
    </source>
</evidence>
<evidence type="ECO:0000313" key="4">
    <source>
        <dbReference type="EMBL" id="CEL64655.1"/>
    </source>
</evidence>
<reference evidence="4" key="4">
    <citation type="journal article" date="2015" name="PLoS ONE">
        <title>Comprehensive Evaluation of Toxoplasma gondii VEG and Neospora caninum LIV Genomes with Tachyzoite Stage Transcriptome and Proteome Defines Novel Transcript Features.</title>
        <authorList>
            <person name="Ramaprasad A."/>
            <person name="Mourier T."/>
            <person name="Naeem R."/>
            <person name="Malas T.B."/>
            <person name="Moussa E."/>
            <person name="Panigrahi A."/>
            <person name="Vermont S.J."/>
            <person name="Otto T.D."/>
            <person name="Wastling J."/>
            <person name="Pain A."/>
        </authorList>
    </citation>
    <scope>NUCLEOTIDE SEQUENCE</scope>
    <source>
        <strain evidence="4">Liverpool</strain>
    </source>
</reference>
<dbReference type="eggNOG" id="ENOG502S76C">
    <property type="taxonomic scope" value="Eukaryota"/>
</dbReference>
<feature type="region of interest" description="Disordered" evidence="1">
    <location>
        <begin position="134"/>
        <end position="231"/>
    </location>
</feature>
<gene>
    <name evidence="4" type="ORF">BN1204_005370</name>
    <name evidence="3" type="ORF">NCLIV_005370</name>
</gene>
<feature type="compositionally biased region" description="Basic residues" evidence="1">
    <location>
        <begin position="222"/>
        <end position="231"/>
    </location>
</feature>
<reference evidence="3" key="1">
    <citation type="submission" date="2011-02" db="EMBL/GenBank/DDBJ databases">
        <authorList>
            <person name="Aslett M."/>
        </authorList>
    </citation>
    <scope>NUCLEOTIDE SEQUENCE</scope>
    <source>
        <strain evidence="3">Liverpool</strain>
    </source>
</reference>
<dbReference type="OMA" id="PLDFRCE"/>
<evidence type="ECO:0000313" key="3">
    <source>
        <dbReference type="EMBL" id="CBZ50061.1"/>
    </source>
</evidence>
<dbReference type="InterPro" id="IPR019434">
    <property type="entry name" value="DUF2423"/>
</dbReference>
<feature type="domain" description="DUF2423" evidence="2">
    <location>
        <begin position="1"/>
        <end position="38"/>
    </location>
</feature>